<dbReference type="Pfam" id="PF04365">
    <property type="entry name" value="BrnT_toxin"/>
    <property type="match status" value="1"/>
</dbReference>
<organism evidence="1 2">
    <name type="scientific">Desulfofundulus kuznetsovii (strain DSM 6115 / VKM B-1805 / 17)</name>
    <name type="common">Desulfotomaculum kuznetsovii</name>
    <dbReference type="NCBI Taxonomy" id="760568"/>
    <lineage>
        <taxon>Bacteria</taxon>
        <taxon>Bacillati</taxon>
        <taxon>Bacillota</taxon>
        <taxon>Clostridia</taxon>
        <taxon>Eubacteriales</taxon>
        <taxon>Peptococcaceae</taxon>
        <taxon>Desulfofundulus</taxon>
    </lineage>
</organism>
<accession>A0AAU8PD08</accession>
<reference evidence="2" key="1">
    <citation type="submission" date="2011-05" db="EMBL/GenBank/DDBJ databases">
        <title>Complete sequence of Desulfotomaculum kuznetsovii DSM 6115.</title>
        <authorList>
            <person name="Lucas S."/>
            <person name="Han J."/>
            <person name="Lapidus A."/>
            <person name="Cheng J.-F."/>
            <person name="Goodwin L."/>
            <person name="Pitluck S."/>
            <person name="Peters L."/>
            <person name="Mikhailova N."/>
            <person name="Lu M."/>
            <person name="Saunders E."/>
            <person name="Han C."/>
            <person name="Tapia R."/>
            <person name="Land M."/>
            <person name="Hauser L."/>
            <person name="Kyrpides N."/>
            <person name="Ivanova N."/>
            <person name="Pagani I."/>
            <person name="Nazina T."/>
            <person name="Ivanova A."/>
            <person name="Parshina S."/>
            <person name="Kuever J."/>
            <person name="Muyzer G."/>
            <person name="Plugge C."/>
            <person name="Stams A."/>
            <person name="Woyke T."/>
        </authorList>
    </citation>
    <scope>NUCLEOTIDE SEQUENCE [LARGE SCALE GENOMIC DNA]</scope>
    <source>
        <strain evidence="2">DSM 6115 / VKM B-1805 / 17</strain>
    </source>
</reference>
<sequence>MSVKISRFEWDARNIGNIARHGVKPDEAEGAFQNEPVFRKGRSGFHIVYGRTEEGRYLFVVYVRKAGGTARIITARDMTPSERRYYRRQRGE</sequence>
<keyword evidence="2" id="KW-1185">Reference proteome</keyword>
<dbReference type="Gene3D" id="3.10.450.530">
    <property type="entry name" value="Ribonuclease toxin, BrnT, of type II toxin-antitoxin system"/>
    <property type="match status" value="1"/>
</dbReference>
<name>A0AAU8PD08_DESK7</name>
<evidence type="ECO:0000313" key="1">
    <source>
        <dbReference type="EMBL" id="AEG15156.1"/>
    </source>
</evidence>
<dbReference type="Proteomes" id="UP000009229">
    <property type="component" value="Chromosome"/>
</dbReference>
<dbReference type="InterPro" id="IPR038573">
    <property type="entry name" value="BrnT_sf"/>
</dbReference>
<dbReference type="InterPro" id="IPR007460">
    <property type="entry name" value="BrnT_toxin"/>
</dbReference>
<proteinExistence type="predicted"/>
<gene>
    <name evidence="1" type="ordered locus">Desku_1576</name>
</gene>
<evidence type="ECO:0008006" key="3">
    <source>
        <dbReference type="Google" id="ProtNLM"/>
    </source>
</evidence>
<evidence type="ECO:0000313" key="2">
    <source>
        <dbReference type="Proteomes" id="UP000009229"/>
    </source>
</evidence>
<dbReference type="EMBL" id="CP002770">
    <property type="protein sequence ID" value="AEG15156.1"/>
    <property type="molecule type" value="Genomic_DNA"/>
</dbReference>
<protein>
    <recommendedName>
        <fullName evidence="3">BrnT family toxin</fullName>
    </recommendedName>
</protein>
<dbReference type="AlphaFoldDB" id="A0AAU8PD08"/>
<dbReference type="KEGG" id="dku:Desku_1576"/>